<accession>A0A3S5CN48</accession>
<protein>
    <submittedName>
        <fullName evidence="1">Uncharacterized protein</fullName>
    </submittedName>
</protein>
<organism evidence="1 2">
    <name type="scientific">Protopolystoma xenopodis</name>
    <dbReference type="NCBI Taxonomy" id="117903"/>
    <lineage>
        <taxon>Eukaryota</taxon>
        <taxon>Metazoa</taxon>
        <taxon>Spiralia</taxon>
        <taxon>Lophotrochozoa</taxon>
        <taxon>Platyhelminthes</taxon>
        <taxon>Monogenea</taxon>
        <taxon>Polyopisthocotylea</taxon>
        <taxon>Polystomatidea</taxon>
        <taxon>Polystomatidae</taxon>
        <taxon>Protopolystoma</taxon>
    </lineage>
</organism>
<gene>
    <name evidence="1" type="ORF">PXEA_LOCUS27969</name>
</gene>
<reference evidence="1" key="1">
    <citation type="submission" date="2018-11" db="EMBL/GenBank/DDBJ databases">
        <authorList>
            <consortium name="Pathogen Informatics"/>
        </authorList>
    </citation>
    <scope>NUCLEOTIDE SEQUENCE</scope>
</reference>
<dbReference type="AlphaFoldDB" id="A0A3S5CN48"/>
<keyword evidence="2" id="KW-1185">Reference proteome</keyword>
<evidence type="ECO:0000313" key="1">
    <source>
        <dbReference type="EMBL" id="VEL34529.1"/>
    </source>
</evidence>
<comment type="caution">
    <text evidence="1">The sequence shown here is derived from an EMBL/GenBank/DDBJ whole genome shotgun (WGS) entry which is preliminary data.</text>
</comment>
<name>A0A3S5CN48_9PLAT</name>
<dbReference type="EMBL" id="CAAALY010247852">
    <property type="protein sequence ID" value="VEL34529.1"/>
    <property type="molecule type" value="Genomic_DNA"/>
</dbReference>
<dbReference type="Proteomes" id="UP000784294">
    <property type="component" value="Unassembled WGS sequence"/>
</dbReference>
<sequence>MLLMPGERMTPTIQQLRDSGAKDWASEIMHPGLESRHEQGEASTRHADNWEPENTAHLDALLTINGIRWD</sequence>
<evidence type="ECO:0000313" key="2">
    <source>
        <dbReference type="Proteomes" id="UP000784294"/>
    </source>
</evidence>
<proteinExistence type="predicted"/>